<proteinExistence type="predicted"/>
<keyword evidence="2" id="KW-1185">Reference proteome</keyword>
<evidence type="ECO:0000313" key="2">
    <source>
        <dbReference type="Proteomes" id="UP000485058"/>
    </source>
</evidence>
<sequence>MAPLTRSVTCPTSSVWQLQEYSLRGESMNRLHVTLRFERMAENASPATDKFSMQGEGFDMVSGAPEEFKVRVVGHLQLDGGSWQFERLCQQAQQTWLYQGKSDSWGAYGVYTSKRVDVSAATFVVSTGRQPRVFRLFSRSSHGMQGLRRSDG</sequence>
<gene>
    <name evidence="1" type="ORF">HaLaN_29399</name>
</gene>
<name>A0A6A0AF93_HAELA</name>
<reference evidence="1 2" key="1">
    <citation type="submission" date="2020-02" db="EMBL/GenBank/DDBJ databases">
        <title>Draft genome sequence of Haematococcus lacustris strain NIES-144.</title>
        <authorList>
            <person name="Morimoto D."/>
            <person name="Nakagawa S."/>
            <person name="Yoshida T."/>
            <person name="Sawayama S."/>
        </authorList>
    </citation>
    <scope>NUCLEOTIDE SEQUENCE [LARGE SCALE GENOMIC DNA]</scope>
    <source>
        <strain evidence="1 2">NIES-144</strain>
    </source>
</reference>
<protein>
    <submittedName>
        <fullName evidence="1">F-box domain-containing protein</fullName>
    </submittedName>
</protein>
<dbReference type="Proteomes" id="UP000485058">
    <property type="component" value="Unassembled WGS sequence"/>
</dbReference>
<dbReference type="AlphaFoldDB" id="A0A6A0AF93"/>
<organism evidence="1 2">
    <name type="scientific">Haematococcus lacustris</name>
    <name type="common">Green alga</name>
    <name type="synonym">Haematococcus pluvialis</name>
    <dbReference type="NCBI Taxonomy" id="44745"/>
    <lineage>
        <taxon>Eukaryota</taxon>
        <taxon>Viridiplantae</taxon>
        <taxon>Chlorophyta</taxon>
        <taxon>core chlorophytes</taxon>
        <taxon>Chlorophyceae</taxon>
        <taxon>CS clade</taxon>
        <taxon>Chlamydomonadales</taxon>
        <taxon>Haematococcaceae</taxon>
        <taxon>Haematococcus</taxon>
    </lineage>
</organism>
<evidence type="ECO:0000313" key="1">
    <source>
        <dbReference type="EMBL" id="GFH30527.1"/>
    </source>
</evidence>
<dbReference type="EMBL" id="BLLF01004963">
    <property type="protein sequence ID" value="GFH30527.1"/>
    <property type="molecule type" value="Genomic_DNA"/>
</dbReference>
<accession>A0A6A0AF93</accession>
<comment type="caution">
    <text evidence="1">The sequence shown here is derived from an EMBL/GenBank/DDBJ whole genome shotgun (WGS) entry which is preliminary data.</text>
</comment>